<evidence type="ECO:0000256" key="3">
    <source>
        <dbReference type="ARBA" id="ARBA00022750"/>
    </source>
</evidence>
<name>A0AAD8SIR0_LOLMU</name>
<feature type="domain" description="Peptidase A1" evidence="6">
    <location>
        <begin position="1"/>
        <end position="346"/>
    </location>
</feature>
<dbReference type="Pfam" id="PF14541">
    <property type="entry name" value="TAXi_C"/>
    <property type="match status" value="1"/>
</dbReference>
<dbReference type="FunFam" id="2.40.70.10:FF:000077">
    <property type="entry name" value="Aspartic proteinase nepenthesin-2"/>
    <property type="match status" value="1"/>
</dbReference>
<protein>
    <recommendedName>
        <fullName evidence="6">Peptidase A1 domain-containing protein</fullName>
    </recommendedName>
</protein>
<dbReference type="PANTHER" id="PTHR47967:SF57">
    <property type="entry name" value="PEPTIDASE A1 DOMAIN-CONTAINING PROTEIN"/>
    <property type="match status" value="1"/>
</dbReference>
<evidence type="ECO:0000256" key="5">
    <source>
        <dbReference type="ARBA" id="ARBA00023180"/>
    </source>
</evidence>
<keyword evidence="3" id="KW-0064">Aspartyl protease</keyword>
<dbReference type="Pfam" id="PF14543">
    <property type="entry name" value="TAXi_N"/>
    <property type="match status" value="1"/>
</dbReference>
<organism evidence="7 8">
    <name type="scientific">Lolium multiflorum</name>
    <name type="common">Italian ryegrass</name>
    <name type="synonym">Lolium perenne subsp. multiflorum</name>
    <dbReference type="NCBI Taxonomy" id="4521"/>
    <lineage>
        <taxon>Eukaryota</taxon>
        <taxon>Viridiplantae</taxon>
        <taxon>Streptophyta</taxon>
        <taxon>Embryophyta</taxon>
        <taxon>Tracheophyta</taxon>
        <taxon>Spermatophyta</taxon>
        <taxon>Magnoliopsida</taxon>
        <taxon>Liliopsida</taxon>
        <taxon>Poales</taxon>
        <taxon>Poaceae</taxon>
        <taxon>BOP clade</taxon>
        <taxon>Pooideae</taxon>
        <taxon>Poodae</taxon>
        <taxon>Poeae</taxon>
        <taxon>Poeae Chloroplast Group 2 (Poeae type)</taxon>
        <taxon>Loliodinae</taxon>
        <taxon>Loliinae</taxon>
        <taxon>Lolium</taxon>
    </lineage>
</organism>
<comment type="similarity">
    <text evidence="1">Belongs to the peptidase A1 family.</text>
</comment>
<gene>
    <name evidence="7" type="ORF">QYE76_070885</name>
</gene>
<reference evidence="7" key="1">
    <citation type="submission" date="2023-07" db="EMBL/GenBank/DDBJ databases">
        <title>A chromosome-level genome assembly of Lolium multiflorum.</title>
        <authorList>
            <person name="Chen Y."/>
            <person name="Copetti D."/>
            <person name="Kolliker R."/>
            <person name="Studer B."/>
        </authorList>
    </citation>
    <scope>NUCLEOTIDE SEQUENCE</scope>
    <source>
        <strain evidence="7">02402/16</strain>
        <tissue evidence="7">Leaf</tissue>
    </source>
</reference>
<dbReference type="InterPro" id="IPR032799">
    <property type="entry name" value="TAXi_C"/>
</dbReference>
<dbReference type="CDD" id="cd05476">
    <property type="entry name" value="pepsin_A_like_plant"/>
    <property type="match status" value="1"/>
</dbReference>
<dbReference type="EMBL" id="JAUUTY010000004">
    <property type="protein sequence ID" value="KAK1653080.1"/>
    <property type="molecule type" value="Genomic_DNA"/>
</dbReference>
<keyword evidence="5" id="KW-0325">Glycoprotein</keyword>
<dbReference type="PANTHER" id="PTHR47967">
    <property type="entry name" value="OS07G0603500 PROTEIN-RELATED"/>
    <property type="match status" value="1"/>
</dbReference>
<keyword evidence="2" id="KW-0645">Protease</keyword>
<comment type="caution">
    <text evidence="7">The sequence shown here is derived from an EMBL/GenBank/DDBJ whole genome shotgun (WGS) entry which is preliminary data.</text>
</comment>
<dbReference type="InterPro" id="IPR021109">
    <property type="entry name" value="Peptidase_aspartic_dom_sf"/>
</dbReference>
<dbReference type="InterPro" id="IPR034161">
    <property type="entry name" value="Pepsin-like_plant"/>
</dbReference>
<dbReference type="InterPro" id="IPR033121">
    <property type="entry name" value="PEPTIDASE_A1"/>
</dbReference>
<dbReference type="GO" id="GO:0006508">
    <property type="term" value="P:proteolysis"/>
    <property type="evidence" value="ECO:0007669"/>
    <property type="project" value="UniProtKB-KW"/>
</dbReference>
<dbReference type="InterPro" id="IPR032861">
    <property type="entry name" value="TAXi_N"/>
</dbReference>
<keyword evidence="4" id="KW-0378">Hydrolase</keyword>
<evidence type="ECO:0000313" key="8">
    <source>
        <dbReference type="Proteomes" id="UP001231189"/>
    </source>
</evidence>
<proteinExistence type="inferred from homology"/>
<evidence type="ECO:0000256" key="2">
    <source>
        <dbReference type="ARBA" id="ARBA00022670"/>
    </source>
</evidence>
<dbReference type="InterPro" id="IPR051708">
    <property type="entry name" value="Plant_Aspart_Prot_A1"/>
</dbReference>
<sequence length="350" mass="38373">MPIELGTPPVWNLVSIDTGSPLCFVQCEPCTLKCNDQEGSGSKFNPKKSESLRRVGCSERICRTVQSALRIGSKACMEKEDSCLYSVSYGRSSAYSVGKLVTDRIAIGQYEKGYSLPGFVFGCSLDIKYDQHEAGIFGFGVAPFSFFAQVARMVSYKAFSYCFPSDKKKTGYLSIGDYSRVASTSYTPLFLARDHPVYALQLDKVVANGIPLVMEPSEMIVDTGSRWTVLRSATFSQLETVITEALVPLGYTRTAAMGPGYMCFDDAWLRPFKNWSALPVVELAFDMGATLRLAPQSSFYFTTNYGLCTYFMKGSALGTAAQVLGNSATRSIGVTFDIQGGKFAFRNDDC</sequence>
<dbReference type="SUPFAM" id="SSF50630">
    <property type="entry name" value="Acid proteases"/>
    <property type="match status" value="1"/>
</dbReference>
<evidence type="ECO:0000256" key="4">
    <source>
        <dbReference type="ARBA" id="ARBA00022801"/>
    </source>
</evidence>
<evidence type="ECO:0000313" key="7">
    <source>
        <dbReference type="EMBL" id="KAK1653080.1"/>
    </source>
</evidence>
<dbReference type="Gene3D" id="2.40.70.10">
    <property type="entry name" value="Acid Proteases"/>
    <property type="match status" value="2"/>
</dbReference>
<dbReference type="AlphaFoldDB" id="A0AAD8SIR0"/>
<keyword evidence="8" id="KW-1185">Reference proteome</keyword>
<evidence type="ECO:0000256" key="1">
    <source>
        <dbReference type="ARBA" id="ARBA00007447"/>
    </source>
</evidence>
<evidence type="ECO:0000259" key="6">
    <source>
        <dbReference type="PROSITE" id="PS51767"/>
    </source>
</evidence>
<accession>A0AAD8SIR0</accession>
<dbReference type="PROSITE" id="PS51767">
    <property type="entry name" value="PEPTIDASE_A1"/>
    <property type="match status" value="1"/>
</dbReference>
<dbReference type="Proteomes" id="UP001231189">
    <property type="component" value="Unassembled WGS sequence"/>
</dbReference>
<dbReference type="GO" id="GO:0004190">
    <property type="term" value="F:aspartic-type endopeptidase activity"/>
    <property type="evidence" value="ECO:0007669"/>
    <property type="project" value="UniProtKB-KW"/>
</dbReference>